<gene>
    <name evidence="4" type="primary">bamE</name>
</gene>
<dbReference type="HAMAP" id="MF_00925">
    <property type="entry name" value="OM_assembly_BamE"/>
    <property type="match status" value="1"/>
</dbReference>
<evidence type="ECO:0000256" key="3">
    <source>
        <dbReference type="ARBA" id="ARBA00023237"/>
    </source>
</evidence>
<dbReference type="InterPro" id="IPR026592">
    <property type="entry name" value="BamE"/>
</dbReference>
<sequence>MYLTLKTRTMRSLRLITLITFCALSLGACSIYRVAVQQGNVVTSQQLAELHPGMDALQVRTILGSPLLKDPWHPHQWIYSYSYKPAYSSTQVRKVIVLFDKDDKLIGVQGDVKGTVKSPEKPDA</sequence>
<dbReference type="GO" id="GO:1990063">
    <property type="term" value="C:Bam protein complex"/>
    <property type="evidence" value="ECO:0007669"/>
    <property type="project" value="TreeGrafter"/>
</dbReference>
<dbReference type="PROSITE" id="PS51257">
    <property type="entry name" value="PROKAR_LIPOPROTEIN"/>
    <property type="match status" value="1"/>
</dbReference>
<organism evidence="6">
    <name type="scientific">Acidithiobacillus thiooxidans</name>
    <name type="common">Thiobacillus thiooxidans</name>
    <dbReference type="NCBI Taxonomy" id="930"/>
    <lineage>
        <taxon>Bacteria</taxon>
        <taxon>Pseudomonadati</taxon>
        <taxon>Pseudomonadota</taxon>
        <taxon>Acidithiobacillia</taxon>
        <taxon>Acidithiobacillales</taxon>
        <taxon>Acidithiobacillaceae</taxon>
        <taxon>Acidithiobacillus</taxon>
    </lineage>
</organism>
<comment type="similarity">
    <text evidence="4">Belongs to the BamE family.</text>
</comment>
<dbReference type="GO" id="GO:0051205">
    <property type="term" value="P:protein insertion into membrane"/>
    <property type="evidence" value="ECO:0007669"/>
    <property type="project" value="UniProtKB-UniRule"/>
</dbReference>
<comment type="function">
    <text evidence="4">Part of the outer membrane protein assembly complex, which is involved in assembly and insertion of beta-barrel proteins into the outer membrane.</text>
</comment>
<dbReference type="EMBL" id="EU747001">
    <property type="protein sequence ID" value="ACI62938.1"/>
    <property type="molecule type" value="Genomic_DNA"/>
</dbReference>
<dbReference type="Pfam" id="PF04355">
    <property type="entry name" value="BamE"/>
    <property type="match status" value="1"/>
</dbReference>
<dbReference type="GO" id="GO:0043165">
    <property type="term" value="P:Gram-negative-bacterium-type cell outer membrane assembly"/>
    <property type="evidence" value="ECO:0007669"/>
    <property type="project" value="UniProtKB-UniRule"/>
</dbReference>
<comment type="subcellular location">
    <subcellularLocation>
        <location evidence="4">Cell outer membrane</location>
        <topology evidence="4">Lipid-anchor</topology>
    </subcellularLocation>
</comment>
<dbReference type="GO" id="GO:0030674">
    <property type="term" value="F:protein-macromolecule adaptor activity"/>
    <property type="evidence" value="ECO:0007669"/>
    <property type="project" value="TreeGrafter"/>
</dbReference>
<keyword evidence="1 4" id="KW-0732">Signal</keyword>
<keyword evidence="4" id="KW-0564">Palmitate</keyword>
<keyword evidence="4" id="KW-0449">Lipoprotein</keyword>
<reference evidence="6" key="1">
    <citation type="submission" date="2008-05" db="EMBL/GenBank/DDBJ databases">
        <title>Microbial iron management mechanisms in extremely acidic environments: comparative genomics evidence for diversity and versatility.</title>
        <authorList>
            <person name="Osorio H.M."/>
            <person name="Martinez V."/>
            <person name="Nieto P.A."/>
            <person name="Holmes D.S."/>
            <person name="Quatrini R."/>
        </authorList>
    </citation>
    <scope>NUCLEOTIDE SEQUENCE</scope>
</reference>
<evidence type="ECO:0000259" key="5">
    <source>
        <dbReference type="Pfam" id="PF04355"/>
    </source>
</evidence>
<keyword evidence="2 4" id="KW-0472">Membrane</keyword>
<proteinExistence type="inferred from homology"/>
<dbReference type="InterPro" id="IPR037873">
    <property type="entry name" value="BamE-like"/>
</dbReference>
<evidence type="ECO:0000256" key="1">
    <source>
        <dbReference type="ARBA" id="ARBA00022729"/>
    </source>
</evidence>
<evidence type="ECO:0000256" key="2">
    <source>
        <dbReference type="ARBA" id="ARBA00023136"/>
    </source>
</evidence>
<dbReference type="InterPro" id="IPR007450">
    <property type="entry name" value="BamE_dom"/>
</dbReference>
<protein>
    <recommendedName>
        <fullName evidence="4">Outer membrane protein assembly factor BamE</fullName>
    </recommendedName>
</protein>
<evidence type="ECO:0000256" key="4">
    <source>
        <dbReference type="HAMAP-Rule" id="MF_00925"/>
    </source>
</evidence>
<comment type="subunit">
    <text evidence="4">Part of the Bam complex.</text>
</comment>
<feature type="domain" description="Outer membrane protein assembly factor BamE" evidence="5">
    <location>
        <begin position="39"/>
        <end position="105"/>
    </location>
</feature>
<keyword evidence="3 4" id="KW-0998">Cell outer membrane</keyword>
<dbReference type="Gene3D" id="3.30.1450.10">
    <property type="match status" value="1"/>
</dbReference>
<accession>B7SUX6</accession>
<name>B7SUX6_ACITH</name>
<dbReference type="AlphaFoldDB" id="B7SUX6"/>
<evidence type="ECO:0000313" key="6">
    <source>
        <dbReference type="EMBL" id="ACI62938.1"/>
    </source>
</evidence>
<dbReference type="PANTHER" id="PTHR37482">
    <property type="entry name" value="OUTER MEMBRANE PROTEIN ASSEMBLY FACTOR BAME"/>
    <property type="match status" value="1"/>
</dbReference>
<dbReference type="PANTHER" id="PTHR37482:SF1">
    <property type="entry name" value="OUTER MEMBRANE PROTEIN ASSEMBLY FACTOR BAME"/>
    <property type="match status" value="1"/>
</dbReference>